<reference evidence="4" key="1">
    <citation type="journal article" date="2021" name="Open Biol.">
        <title>Shared evolutionary footprints suggest mitochondrial oxidative damage underlies multiple complex I losses in fungi.</title>
        <authorList>
            <person name="Schikora-Tamarit M.A."/>
            <person name="Marcet-Houben M."/>
            <person name="Nosek J."/>
            <person name="Gabaldon T."/>
        </authorList>
    </citation>
    <scope>NUCLEOTIDE SEQUENCE</scope>
    <source>
        <strain evidence="4">CBS2887</strain>
    </source>
</reference>
<feature type="compositionally biased region" description="Low complexity" evidence="2">
    <location>
        <begin position="284"/>
        <end position="296"/>
    </location>
</feature>
<gene>
    <name evidence="4" type="ORF">WICPIJ_007704</name>
</gene>
<keyword evidence="3" id="KW-0472">Membrane</keyword>
<feature type="transmembrane region" description="Helical" evidence="3">
    <location>
        <begin position="118"/>
        <end position="134"/>
    </location>
</feature>
<feature type="compositionally biased region" description="Basic and acidic residues" evidence="2">
    <location>
        <begin position="304"/>
        <end position="318"/>
    </location>
</feature>
<evidence type="ECO:0000256" key="1">
    <source>
        <dbReference type="SAM" id="Coils"/>
    </source>
</evidence>
<dbReference type="AlphaFoldDB" id="A0A9P8TK74"/>
<organism evidence="4 5">
    <name type="scientific">Wickerhamomyces pijperi</name>
    <name type="common">Yeast</name>
    <name type="synonym">Pichia pijperi</name>
    <dbReference type="NCBI Taxonomy" id="599730"/>
    <lineage>
        <taxon>Eukaryota</taxon>
        <taxon>Fungi</taxon>
        <taxon>Dikarya</taxon>
        <taxon>Ascomycota</taxon>
        <taxon>Saccharomycotina</taxon>
        <taxon>Saccharomycetes</taxon>
        <taxon>Phaffomycetales</taxon>
        <taxon>Wickerhamomycetaceae</taxon>
        <taxon>Wickerhamomyces</taxon>
    </lineage>
</organism>
<keyword evidence="3" id="KW-1133">Transmembrane helix</keyword>
<accession>A0A9P8TK74</accession>
<sequence length="768" mass="86163">MWSLIPHEPVQDALAILIILLNIPPLLSIVLQALYIFTSSSKQALSFFLFRSYKSTQSGSATTHSQNGKDKDSTGGSAQADQQTEESENFLTALLIISLLDLTMSLICKFIIPNLNKLILLLANSIIAVSLAGFSYQHAFLGSLIVISLDYILKILASYLSRRFEIFTTSYHVFPLISNPNPLGLYRNVLHFVNIYLAIHILLVAFCSVFRRNYIAKQLQYLIDQMDDTQTDVLSSPPISLRSYNTVNDVPLVAVPIDIAKSQVPHYNKAYQTNETTNDENKKNNNQINNMNNNKNSTEEESEHPEIEDRHDSPASYPSEKKAVVNMVKTSQIVSDNFSTFLSSSFLRSKNPVKASQPLWSFIGAVRAMSDRSDIYSGQENIHDAIEEQALVLNENLDYIKLNKSDEKTVGTFYSVYTGETIIAFLLNKKESYSGVIPNIITKVNGLIWYQVSRAPLDEFEELYLVSGLTPLSHYDIQFILNLGNGVNVLVDEFIIGTVDGDKIPVETSSHETNVTSPLLTLQESLLTTLDNVQNEKQNLKKQRKEITKSLNALRLEIEKNRERIATGSQPEANKRRLDQLKYQLSSLESEVAVIEAEYLSLEEDEQNQTDIYNAERPKYELNHRAHQTFLASFNDKISQKQKSREKLQNEHDTIQAKLTKSKAKLEKATTQYLALSKEIDDLVNADIQSKLILREERNSRRIMLLDEFRKEINVLERGLNTLSTENESLRSAIVGTTNGTGSGPDSIGSSSVSINGVANGSSAGVLK</sequence>
<keyword evidence="5" id="KW-1185">Reference proteome</keyword>
<feature type="region of interest" description="Disordered" evidence="2">
    <location>
        <begin position="58"/>
        <end position="81"/>
    </location>
</feature>
<proteinExistence type="predicted"/>
<comment type="caution">
    <text evidence="4">The sequence shown here is derived from an EMBL/GenBank/DDBJ whole genome shotgun (WGS) entry which is preliminary data.</text>
</comment>
<feature type="coiled-coil region" evidence="1">
    <location>
        <begin position="631"/>
        <end position="726"/>
    </location>
</feature>
<feature type="coiled-coil region" evidence="1">
    <location>
        <begin position="523"/>
        <end position="605"/>
    </location>
</feature>
<feature type="region of interest" description="Disordered" evidence="2">
    <location>
        <begin position="272"/>
        <end position="318"/>
    </location>
</feature>
<dbReference type="OrthoDB" id="4158994at2759"/>
<evidence type="ECO:0000256" key="2">
    <source>
        <dbReference type="SAM" id="MobiDB-lite"/>
    </source>
</evidence>
<feature type="transmembrane region" description="Helical" evidence="3">
    <location>
        <begin position="13"/>
        <end position="37"/>
    </location>
</feature>
<name>A0A9P8TK74_WICPI</name>
<dbReference type="EMBL" id="JAEUBG010004464">
    <property type="protein sequence ID" value="KAH3681351.1"/>
    <property type="molecule type" value="Genomic_DNA"/>
</dbReference>
<reference evidence="4" key="2">
    <citation type="submission" date="2021-01" db="EMBL/GenBank/DDBJ databases">
        <authorList>
            <person name="Schikora-Tamarit M.A."/>
        </authorList>
    </citation>
    <scope>NUCLEOTIDE SEQUENCE</scope>
    <source>
        <strain evidence="4">CBS2887</strain>
    </source>
</reference>
<dbReference type="Proteomes" id="UP000774326">
    <property type="component" value="Unassembled WGS sequence"/>
</dbReference>
<protein>
    <recommendedName>
        <fullName evidence="6">Protein NNF2</fullName>
    </recommendedName>
</protein>
<feature type="transmembrane region" description="Helical" evidence="3">
    <location>
        <begin position="141"/>
        <end position="160"/>
    </location>
</feature>
<keyword evidence="3" id="KW-0812">Transmembrane</keyword>
<evidence type="ECO:0008006" key="6">
    <source>
        <dbReference type="Google" id="ProtNLM"/>
    </source>
</evidence>
<evidence type="ECO:0000313" key="4">
    <source>
        <dbReference type="EMBL" id="KAH3681351.1"/>
    </source>
</evidence>
<feature type="transmembrane region" description="Helical" evidence="3">
    <location>
        <begin position="189"/>
        <end position="210"/>
    </location>
</feature>
<evidence type="ECO:0000313" key="5">
    <source>
        <dbReference type="Proteomes" id="UP000774326"/>
    </source>
</evidence>
<keyword evidence="1" id="KW-0175">Coiled coil</keyword>
<evidence type="ECO:0000256" key="3">
    <source>
        <dbReference type="SAM" id="Phobius"/>
    </source>
</evidence>